<reference evidence="2 3" key="1">
    <citation type="submission" date="2018-11" db="EMBL/GenBank/DDBJ databases">
        <title>The genome draft of YIM 96095.</title>
        <authorList>
            <person name="Tang S.-K."/>
            <person name="Chunyu W.-X."/>
            <person name="Feng Y.-Z."/>
        </authorList>
    </citation>
    <scope>NUCLEOTIDE SEQUENCE [LARGE SCALE GENOMIC DNA]</scope>
    <source>
        <strain evidence="2 3">YIM 96095</strain>
    </source>
</reference>
<dbReference type="RefSeq" id="WP_123201540.1">
    <property type="nucleotide sequence ID" value="NZ_RJMB01000011.1"/>
</dbReference>
<dbReference type="InterPro" id="IPR011047">
    <property type="entry name" value="Quinoprotein_ADH-like_sf"/>
</dbReference>
<proteinExistence type="predicted"/>
<dbReference type="AlphaFoldDB" id="A0A3N0E9G2"/>
<dbReference type="EMBL" id="RJMB01000011">
    <property type="protein sequence ID" value="RNL84369.1"/>
    <property type="molecule type" value="Genomic_DNA"/>
</dbReference>
<evidence type="ECO:0000256" key="1">
    <source>
        <dbReference type="SAM" id="MobiDB-lite"/>
    </source>
</evidence>
<name>A0A3N0E9G2_9ACTN</name>
<dbReference type="OrthoDB" id="3414092at2"/>
<evidence type="ECO:0000313" key="3">
    <source>
        <dbReference type="Proteomes" id="UP000269198"/>
    </source>
</evidence>
<keyword evidence="3" id="KW-1185">Reference proteome</keyword>
<protein>
    <submittedName>
        <fullName evidence="2">Uncharacterized protein</fullName>
    </submittedName>
</protein>
<dbReference type="InterPro" id="IPR015943">
    <property type="entry name" value="WD40/YVTN_repeat-like_dom_sf"/>
</dbReference>
<sequence length="418" mass="45967">MRSAGLQALFLAGVVVLTSCSVGSTVRHEWSEDEQWRPLDSDEELAVAERVAERETGGDAQDVSSSEGGGLVSLDTGVAMVDTDTEEVIWSYLTEDPIAEAWLTPLDRFTDVPGQYVVVAQEQSGWGEKTKFVTLKARGGQQVAEFSLAAEDVERWAVTHGELIGTAAEDVRAWSLRELYAEDLEERDNQETAEDREPGEELWHEPLPNGCAWDPEPVTEPGDTLLTTQRLVVMGHTCGSGQDSEPELLAFDSATGDQEWRHSWQEGATPALLRVDPFGLPGDEPHAASAIARGELGEDYIQSDLRGRDSDTGMWSNHPHLEDHVPPPAETGNTAPDYVVVSHGETFVHDVGLHIGRHLLNHGVIDPETIEEPSNYEEETLVTENNEKTLPQSKAAWPLDSTRDLAGWVWAEVSEEFD</sequence>
<dbReference type="SUPFAM" id="SSF50998">
    <property type="entry name" value="Quinoprotein alcohol dehydrogenase-like"/>
    <property type="match status" value="1"/>
</dbReference>
<feature type="region of interest" description="Disordered" evidence="1">
    <location>
        <begin position="308"/>
        <end position="330"/>
    </location>
</feature>
<gene>
    <name evidence="2" type="ORF">EFW17_12495</name>
</gene>
<dbReference type="PROSITE" id="PS51257">
    <property type="entry name" value="PROKAR_LIPOPROTEIN"/>
    <property type="match status" value="1"/>
</dbReference>
<comment type="caution">
    <text evidence="2">The sequence shown here is derived from an EMBL/GenBank/DDBJ whole genome shotgun (WGS) entry which is preliminary data.</text>
</comment>
<organism evidence="2 3">
    <name type="scientific">Halostreptopolyspora alba</name>
    <dbReference type="NCBI Taxonomy" id="2487137"/>
    <lineage>
        <taxon>Bacteria</taxon>
        <taxon>Bacillati</taxon>
        <taxon>Actinomycetota</taxon>
        <taxon>Actinomycetes</taxon>
        <taxon>Streptosporangiales</taxon>
        <taxon>Nocardiopsidaceae</taxon>
        <taxon>Halostreptopolyspora</taxon>
    </lineage>
</organism>
<dbReference type="Proteomes" id="UP000269198">
    <property type="component" value="Unassembled WGS sequence"/>
</dbReference>
<dbReference type="Gene3D" id="2.130.10.10">
    <property type="entry name" value="YVTN repeat-like/Quinoprotein amine dehydrogenase"/>
    <property type="match status" value="1"/>
</dbReference>
<evidence type="ECO:0000313" key="2">
    <source>
        <dbReference type="EMBL" id="RNL84369.1"/>
    </source>
</evidence>
<accession>A0A3N0E9G2</accession>